<keyword evidence="2" id="KW-1185">Reference proteome</keyword>
<gene>
    <name evidence="1" type="ORF">RAG0_12623</name>
</gene>
<evidence type="ECO:0000313" key="1">
    <source>
        <dbReference type="EMBL" id="CZT07032.1"/>
    </source>
</evidence>
<evidence type="ECO:0000313" key="2">
    <source>
        <dbReference type="Proteomes" id="UP000178912"/>
    </source>
</evidence>
<dbReference type="Proteomes" id="UP000178912">
    <property type="component" value="Unassembled WGS sequence"/>
</dbReference>
<reference evidence="2" key="1">
    <citation type="submission" date="2016-03" db="EMBL/GenBank/DDBJ databases">
        <authorList>
            <person name="Guldener U."/>
        </authorList>
    </citation>
    <scope>NUCLEOTIDE SEQUENCE [LARGE SCALE GENOMIC DNA]</scope>
    <source>
        <strain evidence="2">04CH-RAC-A.6.1</strain>
    </source>
</reference>
<dbReference type="AlphaFoldDB" id="A0A1E1L938"/>
<name>A0A1E1L938_9HELO</name>
<organism evidence="1 2">
    <name type="scientific">Rhynchosporium agropyri</name>
    <dbReference type="NCBI Taxonomy" id="914238"/>
    <lineage>
        <taxon>Eukaryota</taxon>
        <taxon>Fungi</taxon>
        <taxon>Dikarya</taxon>
        <taxon>Ascomycota</taxon>
        <taxon>Pezizomycotina</taxon>
        <taxon>Leotiomycetes</taxon>
        <taxon>Helotiales</taxon>
        <taxon>Ploettnerulaceae</taxon>
        <taxon>Rhynchosporium</taxon>
    </lineage>
</organism>
<dbReference type="EMBL" id="FJUX01000091">
    <property type="protein sequence ID" value="CZT07032.1"/>
    <property type="molecule type" value="Genomic_DNA"/>
</dbReference>
<sequence>MSTKQRIVEFARKHSGQEEMLPGVTIAPNILDMWFLLRTILHCPRQISD</sequence>
<accession>A0A1E1L938</accession>
<protein>
    <submittedName>
        <fullName evidence="1">Uncharacterized protein</fullName>
    </submittedName>
</protein>
<proteinExistence type="predicted"/>